<dbReference type="Gene3D" id="3.90.1140.10">
    <property type="entry name" value="Cyclic phosphodiesterase"/>
    <property type="match status" value="1"/>
</dbReference>
<dbReference type="AlphaFoldDB" id="A0A3E0E1C1"/>
<keyword evidence="1" id="KW-0436">Ligase</keyword>
<keyword evidence="2" id="KW-1185">Reference proteome</keyword>
<dbReference type="EMBL" id="QUNI01000017">
    <property type="protein sequence ID" value="REG91129.1"/>
    <property type="molecule type" value="Genomic_DNA"/>
</dbReference>
<reference evidence="1 2" key="1">
    <citation type="submission" date="2018-08" db="EMBL/GenBank/DDBJ databases">
        <title>Genomic Encyclopedia of Archaeal and Bacterial Type Strains, Phase II (KMG-II): from individual species to whole genera.</title>
        <authorList>
            <person name="Goeker M."/>
        </authorList>
    </citation>
    <scope>NUCLEOTIDE SEQUENCE [LARGE SCALE GENOMIC DNA]</scope>
    <source>
        <strain evidence="1 2">DSM 100880</strain>
    </source>
</reference>
<proteinExistence type="predicted"/>
<evidence type="ECO:0000313" key="2">
    <source>
        <dbReference type="Proteomes" id="UP000257136"/>
    </source>
</evidence>
<name>A0A3E0E1C1_9FLAO</name>
<accession>A0A3E0E1C1</accession>
<gene>
    <name evidence="1" type="ORF">C8P67_11722</name>
</gene>
<protein>
    <submittedName>
        <fullName evidence="1">2'-5' RNA ligase superfamily protein</fullName>
    </submittedName>
</protein>
<dbReference type="GO" id="GO:0016874">
    <property type="term" value="F:ligase activity"/>
    <property type="evidence" value="ECO:0007669"/>
    <property type="project" value="UniProtKB-KW"/>
</dbReference>
<sequence length="224" mass="26178">MVLYLDDLLRLFAIARVANPKNGLNLVSNSLYYQNVSVHCKRDIYKQRIKMAYLVIAYPELEKNDFDKIQQYRELNDKLFFKVIAPHFTIVFPVFDKEETEFIEEVKLQAANIERFSFKIKCSTINKDSFSDHYHSFLVPDEGFSSIVKLHDKLYCDKLKDNLRLDIDFIPHIGIGNSLDKYLCKSMVDEWNKTDFLIAGAVTKLTIVKYENDEITEIASINLK</sequence>
<dbReference type="Pfam" id="PF13563">
    <property type="entry name" value="2_5_RNA_ligase2"/>
    <property type="match status" value="1"/>
</dbReference>
<comment type="caution">
    <text evidence="1">The sequence shown here is derived from an EMBL/GenBank/DDBJ whole genome shotgun (WGS) entry which is preliminary data.</text>
</comment>
<dbReference type="OrthoDB" id="7065106at2"/>
<evidence type="ECO:0000313" key="1">
    <source>
        <dbReference type="EMBL" id="REG91129.1"/>
    </source>
</evidence>
<dbReference type="Proteomes" id="UP000257136">
    <property type="component" value="Unassembled WGS sequence"/>
</dbReference>
<organism evidence="1 2">
    <name type="scientific">Flavobacterium aquicola</name>
    <dbReference type="NCBI Taxonomy" id="1682742"/>
    <lineage>
        <taxon>Bacteria</taxon>
        <taxon>Pseudomonadati</taxon>
        <taxon>Bacteroidota</taxon>
        <taxon>Flavobacteriia</taxon>
        <taxon>Flavobacteriales</taxon>
        <taxon>Flavobacteriaceae</taxon>
        <taxon>Flavobacterium</taxon>
    </lineage>
</organism>